<dbReference type="InterPro" id="IPR002347">
    <property type="entry name" value="SDR_fam"/>
</dbReference>
<dbReference type="PRINTS" id="PR00080">
    <property type="entry name" value="SDRFAMILY"/>
</dbReference>
<dbReference type="InterPro" id="IPR057326">
    <property type="entry name" value="KR_dom"/>
</dbReference>
<accession>A0ABV9ADZ4</accession>
<dbReference type="PANTHER" id="PTHR44196:SF1">
    <property type="entry name" value="DEHYDROGENASE_REDUCTASE SDR FAMILY MEMBER 7B"/>
    <property type="match status" value="1"/>
</dbReference>
<dbReference type="Pfam" id="PF00106">
    <property type="entry name" value="adh_short"/>
    <property type="match status" value="1"/>
</dbReference>
<dbReference type="CDD" id="cd05233">
    <property type="entry name" value="SDR_c"/>
    <property type="match status" value="1"/>
</dbReference>
<protein>
    <submittedName>
        <fullName evidence="5">SDR family NAD(P)-dependent oxidoreductase</fullName>
        <ecNumber evidence="5">1.-.-.-</ecNumber>
    </submittedName>
</protein>
<dbReference type="InterPro" id="IPR020904">
    <property type="entry name" value="Sc_DH/Rdtase_CS"/>
</dbReference>
<dbReference type="GO" id="GO:0016491">
    <property type="term" value="F:oxidoreductase activity"/>
    <property type="evidence" value="ECO:0007669"/>
    <property type="project" value="UniProtKB-KW"/>
</dbReference>
<dbReference type="SUPFAM" id="SSF51735">
    <property type="entry name" value="NAD(P)-binding Rossmann-fold domains"/>
    <property type="match status" value="1"/>
</dbReference>
<keyword evidence="2 5" id="KW-0560">Oxidoreductase</keyword>
<dbReference type="SMART" id="SM00822">
    <property type="entry name" value="PKS_KR"/>
    <property type="match status" value="1"/>
</dbReference>
<comment type="similarity">
    <text evidence="1 3">Belongs to the short-chain dehydrogenases/reductases (SDR) family.</text>
</comment>
<dbReference type="Proteomes" id="UP001595997">
    <property type="component" value="Unassembled WGS sequence"/>
</dbReference>
<dbReference type="EC" id="1.-.-.-" evidence="5"/>
<evidence type="ECO:0000256" key="1">
    <source>
        <dbReference type="ARBA" id="ARBA00006484"/>
    </source>
</evidence>
<gene>
    <name evidence="5" type="ORF">ACFPA8_22530</name>
</gene>
<reference evidence="6" key="1">
    <citation type="journal article" date="2019" name="Int. J. Syst. Evol. Microbiol.">
        <title>The Global Catalogue of Microorganisms (GCM) 10K type strain sequencing project: providing services to taxonomists for standard genome sequencing and annotation.</title>
        <authorList>
            <consortium name="The Broad Institute Genomics Platform"/>
            <consortium name="The Broad Institute Genome Sequencing Center for Infectious Disease"/>
            <person name="Wu L."/>
            <person name="Ma J."/>
        </authorList>
    </citation>
    <scope>NUCLEOTIDE SEQUENCE [LARGE SCALE GENOMIC DNA]</scope>
    <source>
        <strain evidence="6">CGMCC 4.7357</strain>
    </source>
</reference>
<dbReference type="EMBL" id="JBHSFH010000013">
    <property type="protein sequence ID" value="MFC4496910.1"/>
    <property type="molecule type" value="Genomic_DNA"/>
</dbReference>
<evidence type="ECO:0000256" key="2">
    <source>
        <dbReference type="ARBA" id="ARBA00023002"/>
    </source>
</evidence>
<comment type="caution">
    <text evidence="5">The sequence shown here is derived from an EMBL/GenBank/DDBJ whole genome shotgun (WGS) entry which is preliminary data.</text>
</comment>
<dbReference type="PANTHER" id="PTHR44196">
    <property type="entry name" value="DEHYDROGENASE/REDUCTASE SDR FAMILY MEMBER 7B"/>
    <property type="match status" value="1"/>
</dbReference>
<dbReference type="PROSITE" id="PS00061">
    <property type="entry name" value="ADH_SHORT"/>
    <property type="match status" value="1"/>
</dbReference>
<organism evidence="5 6">
    <name type="scientific">Streptomyces ovatisporus</name>
    <dbReference type="NCBI Taxonomy" id="1128682"/>
    <lineage>
        <taxon>Bacteria</taxon>
        <taxon>Bacillati</taxon>
        <taxon>Actinomycetota</taxon>
        <taxon>Actinomycetes</taxon>
        <taxon>Kitasatosporales</taxon>
        <taxon>Streptomycetaceae</taxon>
        <taxon>Streptomyces</taxon>
    </lineage>
</organism>
<dbReference type="InterPro" id="IPR036291">
    <property type="entry name" value="NAD(P)-bd_dom_sf"/>
</dbReference>
<evidence type="ECO:0000313" key="6">
    <source>
        <dbReference type="Proteomes" id="UP001595997"/>
    </source>
</evidence>
<sequence length="261" mass="27435">MYDSSGRQVRNGAQRPVALITGASSGIGTAVAEQLASEGSWRLLLNGRDEERLSDVAVRTRGTALAADITDPQARARLAREALAHGGRVDALVAGAGIGWAGPFAKMPVESIDRLLEINLTAVVHLVRLVLPGMIARRRGRVVLIGSVAGSVGVRDEAVYAATKGGLIAFADSLRYELAGSGVRVSVVMPGAVDTPFFSRRGVPYGRSRPRPVPAGQVAAVVRRALVSGRADTYVPGWLSMPARLHGLAPGLFRSLAQRFG</sequence>
<dbReference type="PRINTS" id="PR00081">
    <property type="entry name" value="GDHRDH"/>
</dbReference>
<proteinExistence type="inferred from homology"/>
<dbReference type="RefSeq" id="WP_386451245.1">
    <property type="nucleotide sequence ID" value="NZ_JBHSFH010000013.1"/>
</dbReference>
<feature type="domain" description="Ketoreductase" evidence="4">
    <location>
        <begin position="16"/>
        <end position="196"/>
    </location>
</feature>
<name>A0ABV9ADZ4_9ACTN</name>
<evidence type="ECO:0000313" key="5">
    <source>
        <dbReference type="EMBL" id="MFC4496910.1"/>
    </source>
</evidence>
<evidence type="ECO:0000256" key="3">
    <source>
        <dbReference type="RuleBase" id="RU000363"/>
    </source>
</evidence>
<keyword evidence="6" id="KW-1185">Reference proteome</keyword>
<dbReference type="Gene3D" id="3.40.50.720">
    <property type="entry name" value="NAD(P)-binding Rossmann-like Domain"/>
    <property type="match status" value="1"/>
</dbReference>
<evidence type="ECO:0000259" key="4">
    <source>
        <dbReference type="SMART" id="SM00822"/>
    </source>
</evidence>